<protein>
    <submittedName>
        <fullName evidence="2">C2H2-type domain-containing protein</fullName>
    </submittedName>
</protein>
<sequence length="565" mass="62821">MEENRSLTGSPPIMDLPDTTDSSSESRTTPEPTDEEKAQRKLLEINLAKCLGQLGQSQRSIPIYPHKNREERKRRRVIGNSDNTLDGLVAKRADVDPNAKRYQTETEAIELPDDEIEMKRLETDPDVSTRCCSICGYQGKWVSEMIRHKRVHTNERPFKCKFCNRTSKWKADLIRHVAKTHGIRVVSKYSRSKAFDVQHELKEEQPGRPIKEEHQRQPKSSISLSSSLSSLIKENPSSSSSSSSSASSFTSSQPAFKCLMCFFEQDSIDQLIAHLHSVHQISPFECLQCKRTFDEASAASEHCNAATCTPLSIKINFSPVCLQKPSSHSLSSSATTSSPCSIRSESRSLSTDDEEISFASASLACSECPFRTESDEKLLIHKIGHEIPKGLLNYKCAFCNWYSKKKSSIERHMALHTSRPEEFMNQVERNLITPAMLLQQPKLSPKIKNNTFGSNFCGASIGSLNLPSTPLSAPIFGSNFPFFGHQQQQQQQQISTLSPIDLASATSLLSAAGLYSPLTATPTTPQFPDLSALHSSLSSNPLLAFGLCSLLDMQKSNLFKFQHVA</sequence>
<name>A0AC35GF86_9BILA</name>
<dbReference type="WBParaSite" id="PS1159_v2.g463.t1">
    <property type="protein sequence ID" value="PS1159_v2.g463.t1"/>
    <property type="gene ID" value="PS1159_v2.g463"/>
</dbReference>
<accession>A0AC35GF86</accession>
<dbReference type="Proteomes" id="UP000887580">
    <property type="component" value="Unplaced"/>
</dbReference>
<organism evidence="1 2">
    <name type="scientific">Panagrolaimus sp. PS1159</name>
    <dbReference type="NCBI Taxonomy" id="55785"/>
    <lineage>
        <taxon>Eukaryota</taxon>
        <taxon>Metazoa</taxon>
        <taxon>Ecdysozoa</taxon>
        <taxon>Nematoda</taxon>
        <taxon>Chromadorea</taxon>
        <taxon>Rhabditida</taxon>
        <taxon>Tylenchina</taxon>
        <taxon>Panagrolaimomorpha</taxon>
        <taxon>Panagrolaimoidea</taxon>
        <taxon>Panagrolaimidae</taxon>
        <taxon>Panagrolaimus</taxon>
    </lineage>
</organism>
<evidence type="ECO:0000313" key="2">
    <source>
        <dbReference type="WBParaSite" id="PS1159_v2.g463.t1"/>
    </source>
</evidence>
<evidence type="ECO:0000313" key="1">
    <source>
        <dbReference type="Proteomes" id="UP000887580"/>
    </source>
</evidence>
<proteinExistence type="predicted"/>
<reference evidence="2" key="1">
    <citation type="submission" date="2022-11" db="UniProtKB">
        <authorList>
            <consortium name="WormBaseParasite"/>
        </authorList>
    </citation>
    <scope>IDENTIFICATION</scope>
</reference>